<feature type="transmembrane region" description="Helical" evidence="6">
    <location>
        <begin position="12"/>
        <end position="33"/>
    </location>
</feature>
<dbReference type="AlphaFoldDB" id="A0A0P0CWY8"/>
<comment type="subcellular location">
    <subcellularLocation>
        <location evidence="1">Membrane</location>
        <topology evidence="1">Multi-pass membrane protein</topology>
    </subcellularLocation>
</comment>
<dbReference type="PANTHER" id="PTHR38459">
    <property type="entry name" value="PROPHAGE BACTOPRENOL-LINKED GLUCOSE TRANSLOCASE HOMOLOG"/>
    <property type="match status" value="1"/>
</dbReference>
<dbReference type="PATRIC" id="fig|512763.3.peg.3087"/>
<evidence type="ECO:0000256" key="6">
    <source>
        <dbReference type="SAM" id="Phobius"/>
    </source>
</evidence>
<evidence type="ECO:0000256" key="4">
    <source>
        <dbReference type="ARBA" id="ARBA00022989"/>
    </source>
</evidence>
<sequence length="131" mass="14790">MKTFNPKRFFEVGRFVLVGGVCAGFDFACYAILVDYMHINYLAANIISTTLAIILNYFMSKKWVFNTSKYSFKYEFVSFVILSLIGLLLNLGLIIVFVERLHLDPLIGKLLAIGLVAVFNFVSKKKIVFGG</sequence>
<feature type="domain" description="GtrA/DPMS transmembrane" evidence="7">
    <location>
        <begin position="14"/>
        <end position="129"/>
    </location>
</feature>
<dbReference type="GO" id="GO:0005886">
    <property type="term" value="C:plasma membrane"/>
    <property type="evidence" value="ECO:0007669"/>
    <property type="project" value="TreeGrafter"/>
</dbReference>
<name>A0A0P0CWY8_9BACT</name>
<dbReference type="EMBL" id="CP012643">
    <property type="protein sequence ID" value="ALI99892.1"/>
    <property type="molecule type" value="Genomic_DNA"/>
</dbReference>
<evidence type="ECO:0000259" key="7">
    <source>
        <dbReference type="Pfam" id="PF04138"/>
    </source>
</evidence>
<reference evidence="8 9" key="1">
    <citation type="submission" date="2015-08" db="EMBL/GenBank/DDBJ databases">
        <title>Complete genome sequence of Rufibacter tibetensis strain 1351t, a radiation-resistant bacterium from tibet plateau.</title>
        <authorList>
            <person name="Dai J."/>
        </authorList>
    </citation>
    <scope>NUCLEOTIDE SEQUENCE [LARGE SCALE GENOMIC DNA]</scope>
    <source>
        <strain evidence="8 9">1351</strain>
    </source>
</reference>
<keyword evidence="4 6" id="KW-1133">Transmembrane helix</keyword>
<dbReference type="InterPro" id="IPR051401">
    <property type="entry name" value="GtrA_CellWall_Glycosyl"/>
</dbReference>
<accession>A0A0P0CWY8</accession>
<dbReference type="KEGG" id="rti:DC20_14075"/>
<evidence type="ECO:0000256" key="2">
    <source>
        <dbReference type="ARBA" id="ARBA00009399"/>
    </source>
</evidence>
<gene>
    <name evidence="8" type="ORF">DC20_14075</name>
</gene>
<keyword evidence="5 6" id="KW-0472">Membrane</keyword>
<protein>
    <recommendedName>
        <fullName evidence="7">GtrA/DPMS transmembrane domain-containing protein</fullName>
    </recommendedName>
</protein>
<dbReference type="InterPro" id="IPR007267">
    <property type="entry name" value="GtrA_DPMS_TM"/>
</dbReference>
<evidence type="ECO:0000313" key="8">
    <source>
        <dbReference type="EMBL" id="ALI99892.1"/>
    </source>
</evidence>
<organism evidence="8 9">
    <name type="scientific">Rufibacter tibetensis</name>
    <dbReference type="NCBI Taxonomy" id="512763"/>
    <lineage>
        <taxon>Bacteria</taxon>
        <taxon>Pseudomonadati</taxon>
        <taxon>Bacteroidota</taxon>
        <taxon>Cytophagia</taxon>
        <taxon>Cytophagales</taxon>
        <taxon>Hymenobacteraceae</taxon>
        <taxon>Rufibacter</taxon>
    </lineage>
</organism>
<comment type="similarity">
    <text evidence="2">Belongs to the GtrA family.</text>
</comment>
<dbReference type="RefSeq" id="WP_062544419.1">
    <property type="nucleotide sequence ID" value="NZ_CP012643.1"/>
</dbReference>
<dbReference type="GO" id="GO:0000271">
    <property type="term" value="P:polysaccharide biosynthetic process"/>
    <property type="evidence" value="ECO:0007669"/>
    <property type="project" value="InterPro"/>
</dbReference>
<dbReference type="Pfam" id="PF04138">
    <property type="entry name" value="GtrA_DPMS_TM"/>
    <property type="match status" value="1"/>
</dbReference>
<dbReference type="PANTHER" id="PTHR38459:SF1">
    <property type="entry name" value="PROPHAGE BACTOPRENOL-LINKED GLUCOSE TRANSLOCASE HOMOLOG"/>
    <property type="match status" value="1"/>
</dbReference>
<keyword evidence="3 6" id="KW-0812">Transmembrane</keyword>
<evidence type="ECO:0000256" key="5">
    <source>
        <dbReference type="ARBA" id="ARBA00023136"/>
    </source>
</evidence>
<keyword evidence="9" id="KW-1185">Reference proteome</keyword>
<feature type="transmembrane region" description="Helical" evidence="6">
    <location>
        <begin position="39"/>
        <end position="58"/>
    </location>
</feature>
<evidence type="ECO:0000256" key="1">
    <source>
        <dbReference type="ARBA" id="ARBA00004141"/>
    </source>
</evidence>
<evidence type="ECO:0000313" key="9">
    <source>
        <dbReference type="Proteomes" id="UP000061382"/>
    </source>
</evidence>
<feature type="transmembrane region" description="Helical" evidence="6">
    <location>
        <begin position="103"/>
        <end position="122"/>
    </location>
</feature>
<dbReference type="Proteomes" id="UP000061382">
    <property type="component" value="Chromosome"/>
</dbReference>
<proteinExistence type="inferred from homology"/>
<evidence type="ECO:0000256" key="3">
    <source>
        <dbReference type="ARBA" id="ARBA00022692"/>
    </source>
</evidence>
<feature type="transmembrane region" description="Helical" evidence="6">
    <location>
        <begin position="79"/>
        <end position="97"/>
    </location>
</feature>